<protein>
    <submittedName>
        <fullName evidence="2">Uncharacterized protein</fullName>
    </submittedName>
</protein>
<feature type="compositionally biased region" description="Polar residues" evidence="1">
    <location>
        <begin position="125"/>
        <end position="134"/>
    </location>
</feature>
<dbReference type="EMBL" id="CAXITT010000225">
    <property type="protein sequence ID" value="CAL1536261.1"/>
    <property type="molecule type" value="Genomic_DNA"/>
</dbReference>
<sequence length="161" mass="17702">MSGDDRQEDAEDDMATDSGENKLSERVTFSEIPPPPRTSATRTSRGRTRAHRGRPSHLALPSSPSPNRSLTEVAAAVTARLYRPRKPRPDLEGNYLRGSKDRISSPSTSPVTTKRSKESPFKFFSSGSDLSDSATPKRDFLKKGSKKQMTTPINEPLEITG</sequence>
<reference evidence="2 3" key="1">
    <citation type="submission" date="2024-04" db="EMBL/GenBank/DDBJ databases">
        <authorList>
            <consortium name="Genoscope - CEA"/>
            <person name="William W."/>
        </authorList>
    </citation>
    <scope>NUCLEOTIDE SEQUENCE [LARGE SCALE GENOMIC DNA]</scope>
</reference>
<comment type="caution">
    <text evidence="2">The sequence shown here is derived from an EMBL/GenBank/DDBJ whole genome shotgun (WGS) entry which is preliminary data.</text>
</comment>
<keyword evidence="3" id="KW-1185">Reference proteome</keyword>
<dbReference type="AlphaFoldDB" id="A0AAV2HUC8"/>
<name>A0AAV2HUC8_LYMST</name>
<dbReference type="Proteomes" id="UP001497497">
    <property type="component" value="Unassembled WGS sequence"/>
</dbReference>
<evidence type="ECO:0000313" key="3">
    <source>
        <dbReference type="Proteomes" id="UP001497497"/>
    </source>
</evidence>
<gene>
    <name evidence="2" type="ORF">GSLYS_00010174001</name>
</gene>
<proteinExistence type="predicted"/>
<feature type="compositionally biased region" description="Basic residues" evidence="1">
    <location>
        <begin position="44"/>
        <end position="55"/>
    </location>
</feature>
<feature type="non-terminal residue" evidence="2">
    <location>
        <position position="161"/>
    </location>
</feature>
<feature type="compositionally biased region" description="Low complexity" evidence="1">
    <location>
        <begin position="56"/>
        <end position="66"/>
    </location>
</feature>
<feature type="region of interest" description="Disordered" evidence="1">
    <location>
        <begin position="1"/>
        <end position="69"/>
    </location>
</feature>
<feature type="region of interest" description="Disordered" evidence="1">
    <location>
        <begin position="84"/>
        <end position="161"/>
    </location>
</feature>
<organism evidence="2 3">
    <name type="scientific">Lymnaea stagnalis</name>
    <name type="common">Great pond snail</name>
    <name type="synonym">Helix stagnalis</name>
    <dbReference type="NCBI Taxonomy" id="6523"/>
    <lineage>
        <taxon>Eukaryota</taxon>
        <taxon>Metazoa</taxon>
        <taxon>Spiralia</taxon>
        <taxon>Lophotrochozoa</taxon>
        <taxon>Mollusca</taxon>
        <taxon>Gastropoda</taxon>
        <taxon>Heterobranchia</taxon>
        <taxon>Euthyneura</taxon>
        <taxon>Panpulmonata</taxon>
        <taxon>Hygrophila</taxon>
        <taxon>Lymnaeoidea</taxon>
        <taxon>Lymnaeidae</taxon>
        <taxon>Lymnaea</taxon>
    </lineage>
</organism>
<feature type="compositionally biased region" description="Acidic residues" evidence="1">
    <location>
        <begin position="1"/>
        <end position="15"/>
    </location>
</feature>
<accession>A0AAV2HUC8</accession>
<evidence type="ECO:0000256" key="1">
    <source>
        <dbReference type="SAM" id="MobiDB-lite"/>
    </source>
</evidence>
<evidence type="ECO:0000313" key="2">
    <source>
        <dbReference type="EMBL" id="CAL1536261.1"/>
    </source>
</evidence>
<feature type="compositionally biased region" description="Polar residues" evidence="1">
    <location>
        <begin position="104"/>
        <end position="113"/>
    </location>
</feature>